<dbReference type="NCBIfam" id="NF033729">
    <property type="entry name" value="borfam54_2"/>
    <property type="match status" value="1"/>
</dbReference>
<dbReference type="NCBIfam" id="NF033730">
    <property type="entry name" value="borfam54_3"/>
    <property type="match status" value="1"/>
</dbReference>
<sequence length="280" mass="31879">MKKNILNNTFIIFTLVAFALTSCKPIDSLINDNKKNTSNNIQGDDSSQQASSDTNLANANLEDANDAKQPENSNEASKPLIDALNKKITEEQEMAKGKQESDEQHGMKTDVFKKLTNSSNQKTYDEIENKTLREQFYASLNWEKTTIEDFGKIIGQIEKDDTNKGTLPKDLIDAGHKLQDGFEKIVNQIDLKKDKLNDLPYEKMTELKAKFDEIDSLKQNWINLVKEIVKDHTDDKDSIKNDVKKLVDYIKPKYDSKIKSELDKIATTNDDIKTILDTIK</sequence>
<proteinExistence type="predicted"/>
<evidence type="ECO:0000256" key="1">
    <source>
        <dbReference type="SAM" id="SignalP"/>
    </source>
</evidence>
<dbReference type="AlphaFoldDB" id="A0AAX3JNB8"/>
<organism evidence="2 3">
    <name type="scientific">Borrelia miyamotoi</name>
    <dbReference type="NCBI Taxonomy" id="47466"/>
    <lineage>
        <taxon>Bacteria</taxon>
        <taxon>Pseudomonadati</taxon>
        <taxon>Spirochaetota</taxon>
        <taxon>Spirochaetia</taxon>
        <taxon>Spirochaetales</taxon>
        <taxon>Borreliaceae</taxon>
        <taxon>Borrelia</taxon>
    </lineage>
</organism>
<gene>
    <name evidence="2" type="ORF">O5404_05110</name>
</gene>
<accession>A0AAX3JNB8</accession>
<dbReference type="EMBL" id="CP114722">
    <property type="protein sequence ID" value="WAZ72402.1"/>
    <property type="molecule type" value="Genomic_DNA"/>
</dbReference>
<dbReference type="Gene3D" id="1.10.3160.10">
    <property type="entry name" value="Bbcrasp-1"/>
    <property type="match status" value="1"/>
</dbReference>
<geneLocation type="plasmid" evidence="2 3">
    <name>pZSt-lp72</name>
</geneLocation>
<dbReference type="RefSeq" id="WP_152301115.1">
    <property type="nucleotide sequence ID" value="NZ_CP044626.1"/>
</dbReference>
<feature type="signal peptide" evidence="1">
    <location>
        <begin position="1"/>
        <end position="19"/>
    </location>
</feature>
<dbReference type="NCBIfam" id="NF033728">
    <property type="entry name" value="borfam54_1"/>
    <property type="match status" value="1"/>
</dbReference>
<protein>
    <submittedName>
        <fullName evidence="2">Complement regulator-acquiring protein</fullName>
    </submittedName>
</protein>
<keyword evidence="1" id="KW-0732">Signal</keyword>
<keyword evidence="2" id="KW-0614">Plasmid</keyword>
<dbReference type="InterPro" id="IPR008421">
    <property type="entry name" value="Borrelia_lipoprotein_PFam54/60"/>
</dbReference>
<feature type="chain" id="PRO_5043489185" evidence="1">
    <location>
        <begin position="20"/>
        <end position="280"/>
    </location>
</feature>
<name>A0AAX3JNB8_9SPIR</name>
<evidence type="ECO:0000313" key="2">
    <source>
        <dbReference type="EMBL" id="WAZ72402.1"/>
    </source>
</evidence>
<reference evidence="2" key="1">
    <citation type="submission" date="2022-12" db="EMBL/GenBank/DDBJ databases">
        <title>B. miyamotoi WGS.</title>
        <authorList>
            <person name="Gabriele M."/>
            <person name="Kuleshov K.V."/>
            <person name="Hepner S."/>
            <person name="Hoornstra D."/>
            <person name="Hovius J.W."/>
            <person name="Platonov A.E."/>
            <person name="Fingerle V."/>
            <person name="Strube C."/>
        </authorList>
    </citation>
    <scope>NUCLEOTIDE SEQUENCE</scope>
    <source>
        <strain evidence="2">ZStruIII14-9</strain>
        <plasmid evidence="2">pZSt-lp72</plasmid>
    </source>
</reference>
<evidence type="ECO:0000313" key="3">
    <source>
        <dbReference type="Proteomes" id="UP001164513"/>
    </source>
</evidence>
<dbReference type="PROSITE" id="PS51257">
    <property type="entry name" value="PROKAR_LIPOPROTEIN"/>
    <property type="match status" value="1"/>
</dbReference>
<dbReference type="Pfam" id="PF05714">
    <property type="entry name" value="PFam54_60"/>
    <property type="match status" value="1"/>
</dbReference>
<dbReference type="Proteomes" id="UP001164513">
    <property type="component" value="Plasmid pZSt-lp72"/>
</dbReference>